<feature type="compositionally biased region" description="Low complexity" evidence="2">
    <location>
        <begin position="516"/>
        <end position="529"/>
    </location>
</feature>
<dbReference type="OrthoDB" id="338854at2759"/>
<accession>A0A550CCV8</accession>
<reference evidence="3 4" key="1">
    <citation type="journal article" date="2019" name="New Phytol.">
        <title>Comparative genomics reveals unique wood-decay strategies and fruiting body development in the Schizophyllaceae.</title>
        <authorList>
            <person name="Almasi E."/>
            <person name="Sahu N."/>
            <person name="Krizsan K."/>
            <person name="Balint B."/>
            <person name="Kovacs G.M."/>
            <person name="Kiss B."/>
            <person name="Cseklye J."/>
            <person name="Drula E."/>
            <person name="Henrissat B."/>
            <person name="Nagy I."/>
            <person name="Chovatia M."/>
            <person name="Adam C."/>
            <person name="LaButti K."/>
            <person name="Lipzen A."/>
            <person name="Riley R."/>
            <person name="Grigoriev I.V."/>
            <person name="Nagy L.G."/>
        </authorList>
    </citation>
    <scope>NUCLEOTIDE SEQUENCE [LARGE SCALE GENOMIC DNA]</scope>
    <source>
        <strain evidence="3 4">NL-1724</strain>
    </source>
</reference>
<sequence length="626" mass="69327">FPARIQSVFYAVFDVQKGPKIVYQVPEGLIATGGPSGPPLGSVFPSAPPTPSVETPPSIQTPSAASRNSSISLVSPLEQRPNSRNLNSPQHKQRSVSSNRVLFNFDDISKYVIPPSALCGRLVTCATKHYRVVGHPVALEGEQYERNYFYYNLCFVFERSADVSCYDPIVRKVNRVLTSCEEESKYLSCPPTPDAMQAILEQLFEDLNSYSETAIPIDHFNSIQLKIFPFYPNPPPVSDWMVPVALINLKKAVEDDWDLTMVKICKYIDGTNHVSKIAHLADCDPVLTREAISHLLYYQVIMTVDIFQFSNVYTLRKSIQWLAEEPHVKEECGPYVTRPGQRIPDWPKLLHLYSRFRSGKTVQQWMDAWDIHELGIDARRFTSFGVIKGFLRRVHRWPVLLPPFTMHHNTPETPLSPLDSSTTASATLAYHPAPNLGTCTPPTLATLSGTATPVAVASPTMADPLAGQDMLSYAFDIYRARQASAAERALEHLRNKDSAQKASPGWSALAASVRRPGSPSLASLPTLSSRGPESRRQSLMTPTIPPASPSINIKAASASHRQRQATATDSKQCPPELIPLLDGEHHTDELSVRFEAGWPLLQQWLAIAGGGTGDDGDFGRVCIIYR</sequence>
<dbReference type="Pfam" id="PF06218">
    <property type="entry name" value="NPR2"/>
    <property type="match status" value="2"/>
</dbReference>
<organism evidence="3 4">
    <name type="scientific">Schizophyllum amplum</name>
    <dbReference type="NCBI Taxonomy" id="97359"/>
    <lineage>
        <taxon>Eukaryota</taxon>
        <taxon>Fungi</taxon>
        <taxon>Dikarya</taxon>
        <taxon>Basidiomycota</taxon>
        <taxon>Agaricomycotina</taxon>
        <taxon>Agaricomycetes</taxon>
        <taxon>Agaricomycetidae</taxon>
        <taxon>Agaricales</taxon>
        <taxon>Schizophyllaceae</taxon>
        <taxon>Schizophyllum</taxon>
    </lineage>
</organism>
<dbReference type="GO" id="GO:1904262">
    <property type="term" value="P:negative regulation of TORC1 signaling"/>
    <property type="evidence" value="ECO:0007669"/>
    <property type="project" value="TreeGrafter"/>
</dbReference>
<dbReference type="STRING" id="97359.A0A550CCV8"/>
<dbReference type="PANTHER" id="PTHR12991:SF10">
    <property type="entry name" value="GATOR COMPLEX PROTEIN NPRL2"/>
    <property type="match status" value="1"/>
</dbReference>
<comment type="caution">
    <text evidence="3">The sequence shown here is derived from an EMBL/GenBank/DDBJ whole genome shotgun (WGS) entry which is preliminary data.</text>
</comment>
<dbReference type="Proteomes" id="UP000320762">
    <property type="component" value="Unassembled WGS sequence"/>
</dbReference>
<protein>
    <submittedName>
        <fullName evidence="3">Nitrogen permease regulator 2-domain-containing protein</fullName>
    </submittedName>
</protein>
<comment type="similarity">
    <text evidence="1">Belongs to the NPR2 family.</text>
</comment>
<feature type="compositionally biased region" description="Polar residues" evidence="2">
    <location>
        <begin position="80"/>
        <end position="95"/>
    </location>
</feature>
<dbReference type="GO" id="GO:0010508">
    <property type="term" value="P:positive regulation of autophagy"/>
    <property type="evidence" value="ECO:0007669"/>
    <property type="project" value="TreeGrafter"/>
</dbReference>
<gene>
    <name evidence="3" type="ORF">BD626DRAFT_594536</name>
</gene>
<feature type="region of interest" description="Disordered" evidence="2">
    <location>
        <begin position="556"/>
        <end position="575"/>
    </location>
</feature>
<proteinExistence type="inferred from homology"/>
<feature type="compositionally biased region" description="Polar residues" evidence="2">
    <location>
        <begin position="52"/>
        <end position="67"/>
    </location>
</feature>
<dbReference type="GO" id="GO:0005096">
    <property type="term" value="F:GTPase activator activity"/>
    <property type="evidence" value="ECO:0007669"/>
    <property type="project" value="TreeGrafter"/>
</dbReference>
<evidence type="ECO:0000256" key="1">
    <source>
        <dbReference type="ARBA" id="ARBA00008433"/>
    </source>
</evidence>
<dbReference type="InterPro" id="IPR009348">
    <property type="entry name" value="NPR2-like"/>
</dbReference>
<keyword evidence="4" id="KW-1185">Reference proteome</keyword>
<evidence type="ECO:0000313" key="4">
    <source>
        <dbReference type="Proteomes" id="UP000320762"/>
    </source>
</evidence>
<dbReference type="GO" id="GO:0005774">
    <property type="term" value="C:vacuolar membrane"/>
    <property type="evidence" value="ECO:0007669"/>
    <property type="project" value="TreeGrafter"/>
</dbReference>
<name>A0A550CCV8_9AGAR</name>
<evidence type="ECO:0000313" key="3">
    <source>
        <dbReference type="EMBL" id="TRM62627.1"/>
    </source>
</evidence>
<feature type="region of interest" description="Disordered" evidence="2">
    <location>
        <begin position="34"/>
        <end position="67"/>
    </location>
</feature>
<feature type="region of interest" description="Disordered" evidence="2">
    <location>
        <begin position="492"/>
        <end position="551"/>
    </location>
</feature>
<evidence type="ECO:0000256" key="2">
    <source>
        <dbReference type="SAM" id="MobiDB-lite"/>
    </source>
</evidence>
<feature type="non-terminal residue" evidence="3">
    <location>
        <position position="1"/>
    </location>
</feature>
<dbReference type="AlphaFoldDB" id="A0A550CCV8"/>
<dbReference type="PANTHER" id="PTHR12991">
    <property type="entry name" value="NITROGEN PERMEASE REGULATOR 2/TUMOR SUPPRESSOR CANDIDATE 4"/>
    <property type="match status" value="1"/>
</dbReference>
<dbReference type="GO" id="GO:1990130">
    <property type="term" value="C:GATOR1 complex"/>
    <property type="evidence" value="ECO:0007669"/>
    <property type="project" value="TreeGrafter"/>
</dbReference>
<dbReference type="EMBL" id="VDMD01000012">
    <property type="protein sequence ID" value="TRM62627.1"/>
    <property type="molecule type" value="Genomic_DNA"/>
</dbReference>
<feature type="region of interest" description="Disordered" evidence="2">
    <location>
        <begin position="76"/>
        <end position="95"/>
    </location>
</feature>